<gene>
    <name evidence="1" type="ORF">PchlO6_1218</name>
</gene>
<name>A0AB33WT88_9PSED</name>
<proteinExistence type="predicted"/>
<reference evidence="1 2" key="1">
    <citation type="journal article" date="2012" name="PLoS Genet.">
        <title>Comparative Genomics of Plant-Associated Pseudomonas spp.: Insights into Diversity and Inheritance of Traits Involved in Multitrophic Interactions.</title>
        <authorList>
            <person name="Loper J.E."/>
            <person name="Hassan K.A."/>
            <person name="Mavrodi D.V."/>
            <person name="Davis E.W.II."/>
            <person name="Lim C.K."/>
            <person name="Shaffer B.T."/>
            <person name="Elbourne L.D."/>
            <person name="Stockwell V.O."/>
            <person name="Hartney S.L."/>
            <person name="Breakwell K."/>
            <person name="Henkels M.D."/>
            <person name="Tetu S.G."/>
            <person name="Rangel L.I."/>
            <person name="Kidarsa T.A."/>
            <person name="Wilson N.L."/>
            <person name="van de Mortel J.E."/>
            <person name="Song C."/>
            <person name="Blumhagen R."/>
            <person name="Radune D."/>
            <person name="Hostetler J.B."/>
            <person name="Brinkac L.M."/>
            <person name="Durkin A.S."/>
            <person name="Kluepfel D.A."/>
            <person name="Wechter W.P."/>
            <person name="Anderson A.J."/>
            <person name="Kim Y.C."/>
            <person name="Pierson L.S.III."/>
            <person name="Pierson E.A."/>
            <person name="Lindow S.E."/>
            <person name="Kobayashi D.Y."/>
            <person name="Raaijmakers J.M."/>
            <person name="Weller D.M."/>
            <person name="Thomashow L.S."/>
            <person name="Allen A.E."/>
            <person name="Paulsen I.T."/>
        </authorList>
    </citation>
    <scope>NUCLEOTIDE SEQUENCE [LARGE SCALE GENOMIC DNA]</scope>
    <source>
        <strain evidence="1 2">O6</strain>
    </source>
</reference>
<organism evidence="1 2">
    <name type="scientific">Pseudomonas chlororaphis O6</name>
    <dbReference type="NCBI Taxonomy" id="1037915"/>
    <lineage>
        <taxon>Bacteria</taxon>
        <taxon>Pseudomonadati</taxon>
        <taxon>Pseudomonadota</taxon>
        <taxon>Gammaproteobacteria</taxon>
        <taxon>Pseudomonadales</taxon>
        <taxon>Pseudomonadaceae</taxon>
        <taxon>Pseudomonas</taxon>
    </lineage>
</organism>
<dbReference type="RefSeq" id="WP_009047245.1">
    <property type="nucleotide sequence ID" value="NZ_CM001490.1"/>
</dbReference>
<evidence type="ECO:0000313" key="2">
    <source>
        <dbReference type="Proteomes" id="UP000003790"/>
    </source>
</evidence>
<protein>
    <submittedName>
        <fullName evidence="1">Uncharacterized protein</fullName>
    </submittedName>
</protein>
<dbReference type="AlphaFoldDB" id="A0AB33WT88"/>
<dbReference type="EMBL" id="AHOT01000019">
    <property type="protein sequence ID" value="EIM16316.1"/>
    <property type="molecule type" value="Genomic_DNA"/>
</dbReference>
<sequence>MNRPIPKSKRPIPARKPKAGLEPFRLYGSFNNGLSQLSVAQVVEEFLRRVEQTIEPEQRVMQAQRTIGALMGLFAFNAPGAGYAHLHKDVFARLSALTGETTDHLVTMAGVAR</sequence>
<dbReference type="Proteomes" id="UP000003790">
    <property type="component" value="Chromosome"/>
</dbReference>
<evidence type="ECO:0000313" key="1">
    <source>
        <dbReference type="EMBL" id="EIM16316.1"/>
    </source>
</evidence>
<accession>A0AB33WT88</accession>
<comment type="caution">
    <text evidence="1">The sequence shown here is derived from an EMBL/GenBank/DDBJ whole genome shotgun (WGS) entry which is preliminary data.</text>
</comment>